<name>A0A841FQJ5_9ACTN</name>
<accession>A0A841FQJ5</accession>
<protein>
    <submittedName>
        <fullName evidence="1">Uncharacterized protein</fullName>
    </submittedName>
</protein>
<dbReference type="AlphaFoldDB" id="A0A841FQJ5"/>
<keyword evidence="2" id="KW-1185">Reference proteome</keyword>
<evidence type="ECO:0000313" key="1">
    <source>
        <dbReference type="EMBL" id="MBB6037103.1"/>
    </source>
</evidence>
<reference evidence="1 2" key="1">
    <citation type="submission" date="2020-08" db="EMBL/GenBank/DDBJ databases">
        <title>Genomic Encyclopedia of Type Strains, Phase IV (KMG-IV): sequencing the most valuable type-strain genomes for metagenomic binning, comparative biology and taxonomic classification.</title>
        <authorList>
            <person name="Goeker M."/>
        </authorList>
    </citation>
    <scope>NUCLEOTIDE SEQUENCE [LARGE SCALE GENOMIC DNA]</scope>
    <source>
        <strain evidence="1 2">YIM 65646</strain>
    </source>
</reference>
<dbReference type="RefSeq" id="WP_184789928.1">
    <property type="nucleotide sequence ID" value="NZ_BONT01000071.1"/>
</dbReference>
<gene>
    <name evidence="1" type="ORF">HNR73_004976</name>
</gene>
<proteinExistence type="predicted"/>
<organism evidence="1 2">
    <name type="scientific">Phytomonospora endophytica</name>
    <dbReference type="NCBI Taxonomy" id="714109"/>
    <lineage>
        <taxon>Bacteria</taxon>
        <taxon>Bacillati</taxon>
        <taxon>Actinomycetota</taxon>
        <taxon>Actinomycetes</taxon>
        <taxon>Micromonosporales</taxon>
        <taxon>Micromonosporaceae</taxon>
        <taxon>Phytomonospora</taxon>
    </lineage>
</organism>
<sequence>METFAIDIPADLYQRIAALAVSNDGESLTAVVERLVAECEEATAPTPVLAFPARHGHVNEAA</sequence>
<dbReference type="EMBL" id="JACHGT010000011">
    <property type="protein sequence ID" value="MBB6037103.1"/>
    <property type="molecule type" value="Genomic_DNA"/>
</dbReference>
<evidence type="ECO:0000313" key="2">
    <source>
        <dbReference type="Proteomes" id="UP000548476"/>
    </source>
</evidence>
<dbReference type="Proteomes" id="UP000548476">
    <property type="component" value="Unassembled WGS sequence"/>
</dbReference>
<comment type="caution">
    <text evidence="1">The sequence shown here is derived from an EMBL/GenBank/DDBJ whole genome shotgun (WGS) entry which is preliminary data.</text>
</comment>